<proteinExistence type="predicted"/>
<dbReference type="EMBL" id="JBHMBK010000021">
    <property type="protein sequence ID" value="MFB9687694.1"/>
    <property type="molecule type" value="Genomic_DNA"/>
</dbReference>
<reference evidence="2 3" key="1">
    <citation type="submission" date="2024-09" db="EMBL/GenBank/DDBJ databases">
        <authorList>
            <person name="Sun Q."/>
            <person name="Mori K."/>
        </authorList>
    </citation>
    <scope>NUCLEOTIDE SEQUENCE [LARGE SCALE GENOMIC DNA]</scope>
    <source>
        <strain evidence="2 3">JCM 13852</strain>
    </source>
</reference>
<sequence length="528" mass="57819">MPLPQGETPWPPKEFADAFDTMREWGAWYSGNPDHLADVYGRIGGRLVNHPQTRPSQLRGGITGTLARWFWGQPIPQGEKRSKLHVPVASDMASTSSDLLFSEKITLTSDNKGVQKQLDDLMTDDLHSTLSEAAEIAAAKSGVYLRIVWDKDVDASGPWLQAVHPDAAIPEWRYGRLTAVTFVQQLQCDAQIIVRHLERHEVVNGQGMIFHGVYVGTETSLGKPAPLAEYPEVAGLAKEVDENGAIATGIDQLTAVYVPNIKPNREWGHLPACAPFGRSDFAATEPLMDAVDEIYTSWMRDIRLAKGRIIVPEAYLQDRGPGRGATFDADREAYEGLPMLAAADGSTPLTLQQFEIRFEAHEKSALDFVGRIVTTAGYSQQSFGLTGDVAITATEVSARERKSLTTRGKKVGYFRPRLAEILHAQLKIGVVHFGWRVDASAAPDVNFPAAVQPDQASLAQTLAQLEAARAASTETKVRMLHSDWDDTEVKEEVGRILKEAGPLQVENPETFTGDPGDEPPADEPPAEK</sequence>
<name>A0ABV5U8L2_9PSEU</name>
<organism evidence="2 3">
    <name type="scientific">Amycolatopsis plumensis</name>
    <dbReference type="NCBI Taxonomy" id="236508"/>
    <lineage>
        <taxon>Bacteria</taxon>
        <taxon>Bacillati</taxon>
        <taxon>Actinomycetota</taxon>
        <taxon>Actinomycetes</taxon>
        <taxon>Pseudonocardiales</taxon>
        <taxon>Pseudonocardiaceae</taxon>
        <taxon>Amycolatopsis</taxon>
    </lineage>
</organism>
<evidence type="ECO:0000313" key="3">
    <source>
        <dbReference type="Proteomes" id="UP001589535"/>
    </source>
</evidence>
<dbReference type="InterPro" id="IPR021145">
    <property type="entry name" value="Portal_protein_SPP1_Gp6-like"/>
</dbReference>
<dbReference type="RefSeq" id="WP_378198482.1">
    <property type="nucleotide sequence ID" value="NZ_JBHMBK010000021.1"/>
</dbReference>
<evidence type="ECO:0000256" key="1">
    <source>
        <dbReference type="SAM" id="MobiDB-lite"/>
    </source>
</evidence>
<dbReference type="Proteomes" id="UP001589535">
    <property type="component" value="Unassembled WGS sequence"/>
</dbReference>
<evidence type="ECO:0000313" key="2">
    <source>
        <dbReference type="EMBL" id="MFB9687694.1"/>
    </source>
</evidence>
<accession>A0ABV5U8L2</accession>
<dbReference type="Pfam" id="PF05133">
    <property type="entry name" value="SPP1_portal"/>
    <property type="match status" value="1"/>
</dbReference>
<protein>
    <submittedName>
        <fullName evidence="2">Phage portal protein</fullName>
    </submittedName>
</protein>
<keyword evidence="3" id="KW-1185">Reference proteome</keyword>
<comment type="caution">
    <text evidence="2">The sequence shown here is derived from an EMBL/GenBank/DDBJ whole genome shotgun (WGS) entry which is preliminary data.</text>
</comment>
<gene>
    <name evidence="2" type="ORF">ACFFTO_26240</name>
</gene>
<feature type="region of interest" description="Disordered" evidence="1">
    <location>
        <begin position="496"/>
        <end position="528"/>
    </location>
</feature>